<dbReference type="OrthoDB" id="1685143at2"/>
<protein>
    <recommendedName>
        <fullName evidence="1">Phage tail assembly chaperone-like domain-containing protein</fullName>
    </recommendedName>
</protein>
<name>A0A023PZJ0_9GAMM</name>
<dbReference type="Gene3D" id="6.10.140.1310">
    <property type="match status" value="1"/>
</dbReference>
<reference evidence="3 4" key="2">
    <citation type="submission" date="2014-12" db="EMBL/GenBank/DDBJ databases">
        <title>Draft Genome Sequence of Pseudoalteromonas luteoviolacea HI1.</title>
        <authorList>
            <person name="Asahina A.Y."/>
            <person name="Hadfield M.G."/>
        </authorList>
    </citation>
    <scope>NUCLEOTIDE SEQUENCE [LARGE SCALE GENOMIC DNA]</scope>
    <source>
        <strain evidence="3 4">HI1</strain>
    </source>
</reference>
<evidence type="ECO:0000313" key="2">
    <source>
        <dbReference type="EMBL" id="AHX39965.1"/>
    </source>
</evidence>
<dbReference type="AlphaFoldDB" id="A0A023PZJ0"/>
<evidence type="ECO:0000259" key="1">
    <source>
        <dbReference type="Pfam" id="PF16778"/>
    </source>
</evidence>
<accession>A0A023PZJ0</accession>
<dbReference type="InterPro" id="IPR031893">
    <property type="entry name" value="Phage_tail_APC"/>
</dbReference>
<feature type="domain" description="Phage tail assembly chaperone-like" evidence="1">
    <location>
        <begin position="18"/>
        <end position="73"/>
    </location>
</feature>
<dbReference type="RefSeq" id="WP_039608573.1">
    <property type="nucleotide sequence ID" value="NZ_JWIC01000004.1"/>
</dbReference>
<organism evidence="2">
    <name type="scientific">Pseudoalteromonas luteoviolacea</name>
    <dbReference type="NCBI Taxonomy" id="43657"/>
    <lineage>
        <taxon>Bacteria</taxon>
        <taxon>Pseudomonadati</taxon>
        <taxon>Pseudomonadota</taxon>
        <taxon>Gammaproteobacteria</taxon>
        <taxon>Alteromonadales</taxon>
        <taxon>Pseudoalteromonadaceae</taxon>
        <taxon>Pseudoalteromonas</taxon>
    </lineage>
</organism>
<evidence type="ECO:0000313" key="4">
    <source>
        <dbReference type="Proteomes" id="UP000031327"/>
    </source>
</evidence>
<reference evidence="2" key="1">
    <citation type="journal article" date="2014" name="Science">
        <title>Marine tubeworm metamorphosis induced by arrays of bacterial phage tail-like structures.</title>
        <authorList>
            <person name="Shikuma N.J."/>
            <person name="Pilhofer M."/>
            <person name="Weiss G.L."/>
            <person name="Hadfield M.G."/>
            <person name="Jensen G.J."/>
            <person name="Newman D.K."/>
        </authorList>
    </citation>
    <scope>NUCLEOTIDE SEQUENCE</scope>
    <source>
        <strain evidence="2">HI1</strain>
    </source>
</reference>
<proteinExistence type="predicted"/>
<evidence type="ECO:0000313" key="3">
    <source>
        <dbReference type="EMBL" id="KID58280.1"/>
    </source>
</evidence>
<sequence length="75" mass="8650">MDYENIVTEPHGEDITWVTVRSKRDNLLVESDLLVLRALENTQSVPTELSDYRQALRDLPTHFPSPSEVVWPTLD</sequence>
<dbReference type="Pfam" id="PF16778">
    <property type="entry name" value="Phage_tail_APC"/>
    <property type="match status" value="1"/>
</dbReference>
<dbReference type="EMBL" id="KF724689">
    <property type="protein sequence ID" value="AHX39965.1"/>
    <property type="molecule type" value="Genomic_DNA"/>
</dbReference>
<gene>
    <name evidence="3" type="ORF">JF50_06270</name>
</gene>
<dbReference type="Proteomes" id="UP000031327">
    <property type="component" value="Unassembled WGS sequence"/>
</dbReference>
<dbReference type="EMBL" id="JWIC01000004">
    <property type="protein sequence ID" value="KID58280.1"/>
    <property type="molecule type" value="Genomic_DNA"/>
</dbReference>